<gene>
    <name evidence="2" type="ORF">Q8F55_007174</name>
</gene>
<keyword evidence="3" id="KW-1185">Reference proteome</keyword>
<feature type="domain" description="Beta-lactamase-related" evidence="1">
    <location>
        <begin position="13"/>
        <end position="381"/>
    </location>
</feature>
<dbReference type="Pfam" id="PF00144">
    <property type="entry name" value="Beta-lactamase"/>
    <property type="match status" value="1"/>
</dbReference>
<dbReference type="GeneID" id="95988217"/>
<dbReference type="EMBL" id="JBBXJM010000005">
    <property type="protein sequence ID" value="KAL1407740.1"/>
    <property type="molecule type" value="Genomic_DNA"/>
</dbReference>
<organism evidence="2 3">
    <name type="scientific">Vanrija albida</name>
    <dbReference type="NCBI Taxonomy" id="181172"/>
    <lineage>
        <taxon>Eukaryota</taxon>
        <taxon>Fungi</taxon>
        <taxon>Dikarya</taxon>
        <taxon>Basidiomycota</taxon>
        <taxon>Agaricomycotina</taxon>
        <taxon>Tremellomycetes</taxon>
        <taxon>Trichosporonales</taxon>
        <taxon>Trichosporonaceae</taxon>
        <taxon>Vanrija</taxon>
    </lineage>
</organism>
<evidence type="ECO:0000313" key="3">
    <source>
        <dbReference type="Proteomes" id="UP001565368"/>
    </source>
</evidence>
<dbReference type="PANTHER" id="PTHR43283:SF3">
    <property type="entry name" value="BETA-LACTAMASE FAMILY PROTEIN (AFU_ORTHOLOGUE AFUA_5G07500)"/>
    <property type="match status" value="1"/>
</dbReference>
<name>A0ABR3PZ71_9TREE</name>
<dbReference type="InterPro" id="IPR050789">
    <property type="entry name" value="Diverse_Enzym_Activities"/>
</dbReference>
<sequence length="411" mass="43154">MVRLAPAALAQIDSLLTQYAARPAHPGTLVGITNRAGERLFLRAAGTKDLGTGAAYADDTVFWVASCTKLITSVAALQLVAAGKIALDDDVGAVCPELAAPDLVVSSTPEQVVTRKASNPITLRQLLTHTAGFTYPWYNVHVHRWCALHPDADPLRALDSPLVAEPGTKFDYGVSVDWAGVVVERVSGLSLEEYCKANIFTPLGMASTSFDMLARPDLAQRLATLHLWDGAEGFTPHAFPDTAAWPKVVAHGAEKSGGGGVFTTGADYLALLAALLNGGVSPTTGARVLPSEVVRDLFTSQTGGVADQGALGDNASVASADTSVADSALILLPGQRKAWGLGSLLNLDDIPGGRRANTGEWGGISNCFWLADTTSEIAIVVFNDILPYGLPAFIELQQEVQRIVYSPGALI</sequence>
<evidence type="ECO:0000259" key="1">
    <source>
        <dbReference type="Pfam" id="PF00144"/>
    </source>
</evidence>
<dbReference type="InterPro" id="IPR001466">
    <property type="entry name" value="Beta-lactam-related"/>
</dbReference>
<dbReference type="RefSeq" id="XP_069207684.1">
    <property type="nucleotide sequence ID" value="XM_069355613.1"/>
</dbReference>
<proteinExistence type="predicted"/>
<accession>A0ABR3PZ71</accession>
<dbReference type="InterPro" id="IPR012338">
    <property type="entry name" value="Beta-lactam/transpept-like"/>
</dbReference>
<protein>
    <recommendedName>
        <fullName evidence="1">Beta-lactamase-related domain-containing protein</fullName>
    </recommendedName>
</protein>
<evidence type="ECO:0000313" key="2">
    <source>
        <dbReference type="EMBL" id="KAL1407740.1"/>
    </source>
</evidence>
<dbReference type="Gene3D" id="3.40.710.10">
    <property type="entry name" value="DD-peptidase/beta-lactamase superfamily"/>
    <property type="match status" value="1"/>
</dbReference>
<comment type="caution">
    <text evidence="2">The sequence shown here is derived from an EMBL/GenBank/DDBJ whole genome shotgun (WGS) entry which is preliminary data.</text>
</comment>
<dbReference type="SUPFAM" id="SSF56601">
    <property type="entry name" value="beta-lactamase/transpeptidase-like"/>
    <property type="match status" value="1"/>
</dbReference>
<dbReference type="Proteomes" id="UP001565368">
    <property type="component" value="Unassembled WGS sequence"/>
</dbReference>
<reference evidence="2 3" key="1">
    <citation type="submission" date="2023-08" db="EMBL/GenBank/DDBJ databases">
        <title>Annotated Genome Sequence of Vanrija albida AlHP1.</title>
        <authorList>
            <person name="Herzog R."/>
        </authorList>
    </citation>
    <scope>NUCLEOTIDE SEQUENCE [LARGE SCALE GENOMIC DNA]</scope>
    <source>
        <strain evidence="2 3">AlHP1</strain>
    </source>
</reference>
<dbReference type="PANTHER" id="PTHR43283">
    <property type="entry name" value="BETA-LACTAMASE-RELATED"/>
    <property type="match status" value="1"/>
</dbReference>